<keyword evidence="2" id="KW-0472">Membrane</keyword>
<feature type="transmembrane region" description="Helical" evidence="2">
    <location>
        <begin position="139"/>
        <end position="159"/>
    </location>
</feature>
<feature type="compositionally biased region" description="Low complexity" evidence="1">
    <location>
        <begin position="226"/>
        <end position="237"/>
    </location>
</feature>
<keyword evidence="2" id="KW-1133">Transmembrane helix</keyword>
<dbReference type="EMBL" id="JBHMCT010000008">
    <property type="protein sequence ID" value="MFB9554709.1"/>
    <property type="molecule type" value="Genomic_DNA"/>
</dbReference>
<evidence type="ECO:0008006" key="5">
    <source>
        <dbReference type="Google" id="ProtNLM"/>
    </source>
</evidence>
<comment type="caution">
    <text evidence="3">The sequence shown here is derived from an EMBL/GenBank/DDBJ whole genome shotgun (WGS) entry which is preliminary data.</text>
</comment>
<protein>
    <recommendedName>
        <fullName evidence="5">Integral membrane protein</fullName>
    </recommendedName>
</protein>
<proteinExistence type="predicted"/>
<sequence length="252" mass="25116">MDMAGIQLRALRAAFFTALAVTLSVASHVLLSGVPLPVGAVVPVAAAVFAAAYALAGRERGFGPIAGLLVPLELAADTFFTSGQVACYGPAGGPVAGSLRTVGLDVDALCGGAVGAPLPGVAAAGSGTAASLLTSPDPAVPWLLLAAHVAVGLSAASWLRGGERALARLLRAAVAFAFRPLLLVTAFFRAPGTAPRRTGRVTGGPRRSRTRLLVHSVGRRGPPRGAGPRRPAPAVTPALTRAAAPALALALV</sequence>
<accession>A0ABV5QMX9</accession>
<evidence type="ECO:0000313" key="4">
    <source>
        <dbReference type="Proteomes" id="UP001589716"/>
    </source>
</evidence>
<reference evidence="3 4" key="1">
    <citation type="submission" date="2024-09" db="EMBL/GenBank/DDBJ databases">
        <authorList>
            <person name="Sun Q."/>
            <person name="Mori K."/>
        </authorList>
    </citation>
    <scope>NUCLEOTIDE SEQUENCE [LARGE SCALE GENOMIC DNA]</scope>
    <source>
        <strain evidence="3 4">JCM 4414</strain>
    </source>
</reference>
<evidence type="ECO:0000313" key="3">
    <source>
        <dbReference type="EMBL" id="MFB9554709.1"/>
    </source>
</evidence>
<dbReference type="Proteomes" id="UP001589716">
    <property type="component" value="Unassembled WGS sequence"/>
</dbReference>
<name>A0ABV5QMX9_9ACTN</name>
<keyword evidence="4" id="KW-1185">Reference proteome</keyword>
<dbReference type="RefSeq" id="WP_345489262.1">
    <property type="nucleotide sequence ID" value="NZ_BAAAWU010000001.1"/>
</dbReference>
<feature type="transmembrane region" description="Helical" evidence="2">
    <location>
        <begin position="165"/>
        <end position="188"/>
    </location>
</feature>
<organism evidence="3 4">
    <name type="scientific">Streptomyces roseoviridis</name>
    <dbReference type="NCBI Taxonomy" id="67361"/>
    <lineage>
        <taxon>Bacteria</taxon>
        <taxon>Bacillati</taxon>
        <taxon>Actinomycetota</taxon>
        <taxon>Actinomycetes</taxon>
        <taxon>Kitasatosporales</taxon>
        <taxon>Streptomycetaceae</taxon>
        <taxon>Streptomyces</taxon>
    </lineage>
</organism>
<feature type="region of interest" description="Disordered" evidence="1">
    <location>
        <begin position="216"/>
        <end position="237"/>
    </location>
</feature>
<keyword evidence="2" id="KW-0812">Transmembrane</keyword>
<feature type="transmembrane region" description="Helical" evidence="2">
    <location>
        <begin position="36"/>
        <end position="56"/>
    </location>
</feature>
<gene>
    <name evidence="3" type="ORF">ACFFTP_10960</name>
</gene>
<evidence type="ECO:0000256" key="2">
    <source>
        <dbReference type="SAM" id="Phobius"/>
    </source>
</evidence>
<evidence type="ECO:0000256" key="1">
    <source>
        <dbReference type="SAM" id="MobiDB-lite"/>
    </source>
</evidence>